<keyword evidence="6" id="KW-0548">Nucleotidyltransferase</keyword>
<organism evidence="9 10">
    <name type="scientific">Candidatus Comchoanobacter bicostacola</name>
    <dbReference type="NCBI Taxonomy" id="2919598"/>
    <lineage>
        <taxon>Bacteria</taxon>
        <taxon>Pseudomonadati</taxon>
        <taxon>Pseudomonadota</taxon>
        <taxon>Gammaproteobacteria</taxon>
        <taxon>Candidatus Comchoanobacterales</taxon>
        <taxon>Candidatus Comchoanobacteraceae</taxon>
        <taxon>Candidatus Comchoanobacter</taxon>
    </lineage>
</organism>
<dbReference type="RefSeq" id="WP_258568213.1">
    <property type="nucleotide sequence ID" value="NZ_CP092900.1"/>
</dbReference>
<accession>A0ABY5DKU5</accession>
<feature type="binding site" evidence="6">
    <location>
        <position position="78"/>
    </location>
    <ligand>
        <name>phosphate</name>
        <dbReference type="ChEBI" id="CHEBI:43474"/>
        <note>substrate</note>
    </ligand>
</feature>
<evidence type="ECO:0000256" key="6">
    <source>
        <dbReference type="HAMAP-Rule" id="MF_00564"/>
    </source>
</evidence>
<proteinExistence type="inferred from homology"/>
<dbReference type="InterPro" id="IPR050080">
    <property type="entry name" value="RNase_PH"/>
</dbReference>
<keyword evidence="2 6" id="KW-0698">rRNA processing</keyword>
<gene>
    <name evidence="6 9" type="primary">rph</name>
    <name evidence="9" type="ORF">MMH89_04255</name>
</gene>
<comment type="catalytic activity">
    <reaction evidence="6">
        <text>tRNA(n+1) + phosphate = tRNA(n) + a ribonucleoside 5'-diphosphate</text>
        <dbReference type="Rhea" id="RHEA:10628"/>
        <dbReference type="Rhea" id="RHEA-COMP:17343"/>
        <dbReference type="Rhea" id="RHEA-COMP:17344"/>
        <dbReference type="ChEBI" id="CHEBI:43474"/>
        <dbReference type="ChEBI" id="CHEBI:57930"/>
        <dbReference type="ChEBI" id="CHEBI:173114"/>
        <dbReference type="EC" id="2.7.7.56"/>
    </reaction>
</comment>
<feature type="domain" description="Exoribonuclease phosphorolytic" evidence="7">
    <location>
        <begin position="2"/>
        <end position="131"/>
    </location>
</feature>
<evidence type="ECO:0000313" key="10">
    <source>
        <dbReference type="Proteomes" id="UP001055955"/>
    </source>
</evidence>
<evidence type="ECO:0000259" key="7">
    <source>
        <dbReference type="Pfam" id="PF01138"/>
    </source>
</evidence>
<keyword evidence="5" id="KW-0694">RNA-binding</keyword>
<dbReference type="SUPFAM" id="SSF54211">
    <property type="entry name" value="Ribosomal protein S5 domain 2-like"/>
    <property type="match status" value="1"/>
</dbReference>
<dbReference type="InterPro" id="IPR002381">
    <property type="entry name" value="RNase_PH_bac-type"/>
</dbReference>
<evidence type="ECO:0000256" key="3">
    <source>
        <dbReference type="ARBA" id="ARBA00022555"/>
    </source>
</evidence>
<name>A0ABY5DKU5_9GAMM</name>
<keyword evidence="10" id="KW-1185">Reference proteome</keyword>
<dbReference type="PANTHER" id="PTHR11953">
    <property type="entry name" value="EXOSOME COMPLEX COMPONENT"/>
    <property type="match status" value="1"/>
</dbReference>
<comment type="function">
    <text evidence="6">Phosphorolytic 3'-5' exoribonuclease that plays an important role in tRNA 3'-end maturation. Removes nucleotide residues following the 3'-CCA terminus of tRNAs; can also add nucleotides to the ends of RNA molecules by using nucleoside diphosphates as substrates, but this may not be physiologically important. Probably plays a role in initiation of 16S rRNA degradation (leading to ribosome degradation) during starvation.</text>
</comment>
<evidence type="ECO:0000256" key="5">
    <source>
        <dbReference type="ARBA" id="ARBA00022884"/>
    </source>
</evidence>
<dbReference type="PANTHER" id="PTHR11953:SF0">
    <property type="entry name" value="EXOSOME COMPLEX COMPONENT RRP41"/>
    <property type="match status" value="1"/>
</dbReference>
<reference evidence="9 10" key="1">
    <citation type="journal article" date="2022" name="Nat. Microbiol.">
        <title>The microbiome of a bacterivorous marine choanoflagellate contains a resource-demanding obligate bacterial associate.</title>
        <authorList>
            <person name="Needham D.M."/>
            <person name="Poirier C."/>
            <person name="Bachy C."/>
            <person name="George E.E."/>
            <person name="Wilken S."/>
            <person name="Yung C.C.M."/>
            <person name="Limardo A.J."/>
            <person name="Morando M."/>
            <person name="Sudek L."/>
            <person name="Malmstrom R.R."/>
            <person name="Keeling P.J."/>
            <person name="Santoro A.E."/>
            <person name="Worden A.Z."/>
        </authorList>
    </citation>
    <scope>NUCLEOTIDE SEQUENCE [LARGE SCALE GENOMIC DNA]</scope>
    <source>
        <strain evidence="9 10">Comchoano-1</strain>
    </source>
</reference>
<dbReference type="Pfam" id="PF03725">
    <property type="entry name" value="RNase_PH_C"/>
    <property type="match status" value="1"/>
</dbReference>
<keyword evidence="4 6" id="KW-0819">tRNA processing</keyword>
<evidence type="ECO:0000259" key="8">
    <source>
        <dbReference type="Pfam" id="PF03725"/>
    </source>
</evidence>
<evidence type="ECO:0000256" key="2">
    <source>
        <dbReference type="ARBA" id="ARBA00022552"/>
    </source>
</evidence>
<dbReference type="HAMAP" id="MF_00564">
    <property type="entry name" value="RNase_PH"/>
    <property type="match status" value="1"/>
</dbReference>
<dbReference type="SUPFAM" id="SSF55666">
    <property type="entry name" value="Ribonuclease PH domain 2-like"/>
    <property type="match status" value="1"/>
</dbReference>
<sequence length="237" mass="26300">MIRTIKFQEHTSHPAAGCVEVNAGNTKILCTASIINQHVPRFLRDQHHGWLTAEYSMLPAATHSRTDRDATKGKVSARSSEIQRLIGRALRSSVRLKQLPQMTLILDCDVIQADGSTRCHAINGAQIALVRALQRLQITKSLRKDPLKNLVAAVSAGIMDGQIVLDLDYQKDKNADADINIVMSEHGDLIEIQGTAENKPFSPAQLNLVLDKAWPAIESIIHMQKQLLEKPYPYTID</sequence>
<feature type="domain" description="Exoribonuclease phosphorolytic" evidence="8">
    <location>
        <begin position="150"/>
        <end position="212"/>
    </location>
</feature>
<comment type="similarity">
    <text evidence="1 6">Belongs to the RNase PH family.</text>
</comment>
<evidence type="ECO:0000256" key="4">
    <source>
        <dbReference type="ARBA" id="ARBA00022694"/>
    </source>
</evidence>
<dbReference type="InterPro" id="IPR027408">
    <property type="entry name" value="PNPase/RNase_PH_dom_sf"/>
</dbReference>
<dbReference type="EMBL" id="CP092900">
    <property type="protein sequence ID" value="UTC24430.1"/>
    <property type="molecule type" value="Genomic_DNA"/>
</dbReference>
<evidence type="ECO:0000256" key="1">
    <source>
        <dbReference type="ARBA" id="ARBA00006678"/>
    </source>
</evidence>
<dbReference type="InterPro" id="IPR001247">
    <property type="entry name" value="ExoRNase_PH_dom1"/>
</dbReference>
<dbReference type="Proteomes" id="UP001055955">
    <property type="component" value="Chromosome"/>
</dbReference>
<dbReference type="InterPro" id="IPR036345">
    <property type="entry name" value="ExoRNase_PH_dom2_sf"/>
</dbReference>
<dbReference type="Pfam" id="PF01138">
    <property type="entry name" value="RNase_PH"/>
    <property type="match status" value="1"/>
</dbReference>
<feature type="binding site" evidence="6">
    <location>
        <begin position="116"/>
        <end position="118"/>
    </location>
    <ligand>
        <name>phosphate</name>
        <dbReference type="ChEBI" id="CHEBI:43474"/>
        <note>substrate</note>
    </ligand>
</feature>
<dbReference type="InterPro" id="IPR020568">
    <property type="entry name" value="Ribosomal_Su5_D2-typ_SF"/>
</dbReference>
<comment type="subunit">
    <text evidence="6">Homohexameric ring arranged as a trimer of dimers.</text>
</comment>
<keyword evidence="6" id="KW-0808">Transferase</keyword>
<dbReference type="EC" id="2.7.7.56" evidence="6"/>
<evidence type="ECO:0000313" key="9">
    <source>
        <dbReference type="EMBL" id="UTC24430.1"/>
    </source>
</evidence>
<dbReference type="NCBIfam" id="TIGR01966">
    <property type="entry name" value="RNasePH"/>
    <property type="match status" value="1"/>
</dbReference>
<dbReference type="InterPro" id="IPR015847">
    <property type="entry name" value="ExoRNase_PH_dom2"/>
</dbReference>
<protein>
    <recommendedName>
        <fullName evidence="6">Ribonuclease PH</fullName>
        <shortName evidence="6">RNase PH</shortName>
        <ecNumber evidence="6">2.7.7.56</ecNumber>
    </recommendedName>
    <alternativeName>
        <fullName evidence="6">tRNA nucleotidyltransferase</fullName>
    </alternativeName>
</protein>
<dbReference type="Gene3D" id="3.30.230.70">
    <property type="entry name" value="GHMP Kinase, N-terminal domain"/>
    <property type="match status" value="1"/>
</dbReference>
<keyword evidence="3 6" id="KW-0820">tRNA-binding</keyword>